<accession>A0A160VFZ4</accession>
<dbReference type="AlphaFoldDB" id="A0A160VFZ4"/>
<name>A0A160VFZ4_9ZZZZ</name>
<dbReference type="Pfam" id="PF01757">
    <property type="entry name" value="Acyl_transf_3"/>
    <property type="match status" value="1"/>
</dbReference>
<feature type="transmembrane region" description="Helical" evidence="1">
    <location>
        <begin position="235"/>
        <end position="255"/>
    </location>
</feature>
<keyword evidence="3" id="KW-0808">Transferase</keyword>
<organism evidence="3">
    <name type="scientific">hydrothermal vent metagenome</name>
    <dbReference type="NCBI Taxonomy" id="652676"/>
    <lineage>
        <taxon>unclassified sequences</taxon>
        <taxon>metagenomes</taxon>
        <taxon>ecological metagenomes</taxon>
    </lineage>
</organism>
<feature type="transmembrane region" description="Helical" evidence="1">
    <location>
        <begin position="349"/>
        <end position="370"/>
    </location>
</feature>
<dbReference type="InterPro" id="IPR002656">
    <property type="entry name" value="Acyl_transf_3_dom"/>
</dbReference>
<evidence type="ECO:0000256" key="1">
    <source>
        <dbReference type="SAM" id="Phobius"/>
    </source>
</evidence>
<feature type="transmembrane region" description="Helical" evidence="1">
    <location>
        <begin position="200"/>
        <end position="223"/>
    </location>
</feature>
<dbReference type="GO" id="GO:0016747">
    <property type="term" value="F:acyltransferase activity, transferring groups other than amino-acyl groups"/>
    <property type="evidence" value="ECO:0007669"/>
    <property type="project" value="InterPro"/>
</dbReference>
<feature type="transmembrane region" description="Helical" evidence="1">
    <location>
        <begin position="6"/>
        <end position="24"/>
    </location>
</feature>
<dbReference type="EMBL" id="FAXC01000262">
    <property type="protein sequence ID" value="CUV09568.1"/>
    <property type="molecule type" value="Genomic_DNA"/>
</dbReference>
<dbReference type="EC" id="2.1.-.-" evidence="3"/>
<proteinExistence type="predicted"/>
<gene>
    <name evidence="3" type="ORF">MGWOODY_Mmi1223</name>
</gene>
<feature type="domain" description="Acyltransferase 3" evidence="2">
    <location>
        <begin position="7"/>
        <end position="255"/>
    </location>
</feature>
<feature type="transmembrane region" description="Helical" evidence="1">
    <location>
        <begin position="177"/>
        <end position="194"/>
    </location>
</feature>
<evidence type="ECO:0000259" key="2">
    <source>
        <dbReference type="Pfam" id="PF01757"/>
    </source>
</evidence>
<reference evidence="3" key="1">
    <citation type="submission" date="2015-10" db="EMBL/GenBank/DDBJ databases">
        <authorList>
            <person name="Gilbert D.G."/>
        </authorList>
    </citation>
    <scope>NUCLEOTIDE SEQUENCE</scope>
</reference>
<keyword evidence="1" id="KW-1133">Transmembrane helix</keyword>
<keyword evidence="1" id="KW-0812">Transmembrane</keyword>
<feature type="transmembrane region" description="Helical" evidence="1">
    <location>
        <begin position="74"/>
        <end position="96"/>
    </location>
</feature>
<sequence>MGIINIWRIPLLFIISGMGVCFAMRRRNWKELLKDRAKRILLPLIFGSFFIVPISGYLYQKFNNLDTMYFPNGGHLWFLGNIFIYVLILSPIFFSFKRNPDNGLFRCFKWILKFPAALYLFTLPFIIEVVLVAPPQGFASYANTPHGFWLGLLAFFTGFIFISLGEIFWRAVERIKIIALSIAIPLYLVRLLVFQLEGPFFLTVIESWSWLFAIFGFGATYLNKPSSTLSYLSKAVYPVYILHMIFLNLSASLILTKPASVDMVTYVIYVEADSPAQEAGLIVGDHVSNPEVLKFAENSSAVLNVTRKVTTLDITLIPEGDGYTGVHFSPIPYFVPIFSPSDATVFSGFLYFILVNILTLSGCFLAYEYFVKKIGWFRPLFGVKNT</sequence>
<dbReference type="PANTHER" id="PTHR36927">
    <property type="entry name" value="BLR4337 PROTEIN"/>
    <property type="match status" value="1"/>
</dbReference>
<feature type="transmembrane region" description="Helical" evidence="1">
    <location>
        <begin position="116"/>
        <end position="134"/>
    </location>
</feature>
<dbReference type="PANTHER" id="PTHR36927:SF3">
    <property type="entry name" value="GLUCANS BIOSYNTHESIS PROTEIN C"/>
    <property type="match status" value="1"/>
</dbReference>
<feature type="transmembrane region" description="Helical" evidence="1">
    <location>
        <begin position="146"/>
        <end position="165"/>
    </location>
</feature>
<feature type="transmembrane region" description="Helical" evidence="1">
    <location>
        <begin position="40"/>
        <end position="59"/>
    </location>
</feature>
<evidence type="ECO:0000313" key="3">
    <source>
        <dbReference type="EMBL" id="CUV09568.1"/>
    </source>
</evidence>
<dbReference type="InterPro" id="IPR050623">
    <property type="entry name" value="Glucan_succinyl_AcylTrfase"/>
</dbReference>
<protein>
    <submittedName>
        <fullName evidence="3">Glucans biosynthesis protein C</fullName>
        <ecNumber evidence="3">2.1.-.-</ecNumber>
    </submittedName>
</protein>
<keyword evidence="1" id="KW-0472">Membrane</keyword>